<feature type="compositionally biased region" description="Low complexity" evidence="4">
    <location>
        <begin position="21"/>
        <end position="33"/>
    </location>
</feature>
<keyword evidence="3" id="KW-0206">Cytoskeleton</keyword>
<feature type="region of interest" description="Disordered" evidence="4">
    <location>
        <begin position="1"/>
        <end position="61"/>
    </location>
</feature>
<dbReference type="GO" id="GO:0005813">
    <property type="term" value="C:centrosome"/>
    <property type="evidence" value="ECO:0007669"/>
    <property type="project" value="UniProtKB-SubCell"/>
</dbReference>
<feature type="domain" description="ALMS motif" evidence="5">
    <location>
        <begin position="543"/>
        <end position="665"/>
    </location>
</feature>
<feature type="compositionally biased region" description="Low complexity" evidence="4">
    <location>
        <begin position="398"/>
        <end position="414"/>
    </location>
</feature>
<protein>
    <recommendedName>
        <fullName evidence="5">ALMS motif domain-containing protein</fullName>
    </recommendedName>
</protein>
<keyword evidence="2" id="KW-0963">Cytoplasm</keyword>
<feature type="region of interest" description="Disordered" evidence="4">
    <location>
        <begin position="471"/>
        <end position="527"/>
    </location>
</feature>
<feature type="region of interest" description="Disordered" evidence="4">
    <location>
        <begin position="205"/>
        <end position="241"/>
    </location>
</feature>
<keyword evidence="7" id="KW-1185">Reference proteome</keyword>
<feature type="compositionally biased region" description="Polar residues" evidence="4">
    <location>
        <begin position="124"/>
        <end position="138"/>
    </location>
</feature>
<dbReference type="InterPro" id="IPR029299">
    <property type="entry name" value="ALMS_motif"/>
</dbReference>
<name>A0A8J2KBT5_9HEXA</name>
<dbReference type="AlphaFoldDB" id="A0A8J2KBT5"/>
<dbReference type="Proteomes" id="UP000708208">
    <property type="component" value="Unassembled WGS sequence"/>
</dbReference>
<feature type="compositionally biased region" description="Polar residues" evidence="4">
    <location>
        <begin position="228"/>
        <end position="241"/>
    </location>
</feature>
<evidence type="ECO:0000256" key="1">
    <source>
        <dbReference type="ARBA" id="ARBA00004300"/>
    </source>
</evidence>
<evidence type="ECO:0000256" key="3">
    <source>
        <dbReference type="ARBA" id="ARBA00023212"/>
    </source>
</evidence>
<dbReference type="Pfam" id="PF15309">
    <property type="entry name" value="ALMS_motif"/>
    <property type="match status" value="1"/>
</dbReference>
<evidence type="ECO:0000313" key="7">
    <source>
        <dbReference type="Proteomes" id="UP000708208"/>
    </source>
</evidence>
<feature type="region of interest" description="Disordered" evidence="4">
    <location>
        <begin position="370"/>
        <end position="414"/>
    </location>
</feature>
<sequence length="679" mass="76492">MSRKKNRSSRIPNGDDHARDSSPSALSYSSTAALEWDPSADVGSQVPTNTPIHQPKRRDIHSADLSALDQIVMALNEGYDLRPYVTESRSRRFGNDSHKSNGHSDGSNSSYRTATETEQDPIEPTNSSAGLTSVSSDWQTSGLTRSEIAYRSKKDASTARHSHDSSSMLWVEVNPVDESSTNRETTSEEVVDTSLCEKKSVGIQASMKTPGKESCTSTKEPPRKHSKAQSTQVKESLKARTNSQSHDHRVACCTISIPSTSVNHCQQYYVPMQCHCHTMSVQGSGSGRSLGSNPNLRYQQVLSGSSRSNSNDSDITPTCATLERLINEDIATLQNYGYDALEQHRSTLVRKIRKEFQHLERLNKMLMDKKRLAHPSVSSLEPSSSSESKNENSKTVHSSPLPKSSSSDSKTTSKTDNMYVKTTHHPQSQPKTLKTTKSENKKNKAANNFDLQHKPSVCYFVPFQCTPNYMQQPPIAPKTNRHQQFSDKPGQSASAQRNEGDWYNYESSKENRHPGTGSGGIPAPPDQQYYQSRDEYVIFENDMVQISLQQAFQQYCPSALANMQARKQIVNNLKLEREAQGEVKRSYFRQRENCFSPNDSLNQALPNNEPRLMSSRKMRELTEKRVKKLPEIREKEIVRKVEEDKKLNRILSQVFSRKLRQHNLKGEVNIPHSKCLIRH</sequence>
<accession>A0A8J2KBT5</accession>
<dbReference type="OrthoDB" id="2448405at2759"/>
<feature type="compositionally biased region" description="Basic and acidic residues" evidence="4">
    <location>
        <begin position="88"/>
        <end position="99"/>
    </location>
</feature>
<proteinExistence type="predicted"/>
<comment type="subcellular location">
    <subcellularLocation>
        <location evidence="1">Cytoplasm</location>
        <location evidence="1">Cytoskeleton</location>
        <location evidence="1">Microtubule organizing center</location>
        <location evidence="1">Centrosome</location>
    </subcellularLocation>
</comment>
<gene>
    <name evidence="6" type="ORF">AFUS01_LOCUS21771</name>
</gene>
<feature type="compositionally biased region" description="Low complexity" evidence="4">
    <location>
        <begin position="375"/>
        <end position="387"/>
    </location>
</feature>
<feature type="region of interest" description="Disordered" evidence="4">
    <location>
        <begin position="151"/>
        <end position="191"/>
    </location>
</feature>
<comment type="caution">
    <text evidence="6">The sequence shown here is derived from an EMBL/GenBank/DDBJ whole genome shotgun (WGS) entry which is preliminary data.</text>
</comment>
<organism evidence="6 7">
    <name type="scientific">Allacma fusca</name>
    <dbReference type="NCBI Taxonomy" id="39272"/>
    <lineage>
        <taxon>Eukaryota</taxon>
        <taxon>Metazoa</taxon>
        <taxon>Ecdysozoa</taxon>
        <taxon>Arthropoda</taxon>
        <taxon>Hexapoda</taxon>
        <taxon>Collembola</taxon>
        <taxon>Symphypleona</taxon>
        <taxon>Sminthuridae</taxon>
        <taxon>Allacma</taxon>
    </lineage>
</organism>
<evidence type="ECO:0000313" key="6">
    <source>
        <dbReference type="EMBL" id="CAG7733318.1"/>
    </source>
</evidence>
<evidence type="ECO:0000259" key="5">
    <source>
        <dbReference type="Pfam" id="PF15309"/>
    </source>
</evidence>
<feature type="region of interest" description="Disordered" evidence="4">
    <location>
        <begin position="87"/>
        <end position="138"/>
    </location>
</feature>
<evidence type="ECO:0000256" key="2">
    <source>
        <dbReference type="ARBA" id="ARBA00022490"/>
    </source>
</evidence>
<feature type="region of interest" description="Disordered" evidence="4">
    <location>
        <begin position="421"/>
        <end position="440"/>
    </location>
</feature>
<evidence type="ECO:0000256" key="4">
    <source>
        <dbReference type="SAM" id="MobiDB-lite"/>
    </source>
</evidence>
<feature type="compositionally biased region" description="Polar residues" evidence="4">
    <location>
        <begin position="103"/>
        <end position="116"/>
    </location>
</feature>
<reference evidence="6" key="1">
    <citation type="submission" date="2021-06" db="EMBL/GenBank/DDBJ databases">
        <authorList>
            <person name="Hodson N. C."/>
            <person name="Mongue J. A."/>
            <person name="Jaron S. K."/>
        </authorList>
    </citation>
    <scope>NUCLEOTIDE SEQUENCE</scope>
</reference>
<feature type="compositionally biased region" description="Basic and acidic residues" evidence="4">
    <location>
        <begin position="151"/>
        <end position="164"/>
    </location>
</feature>
<dbReference type="EMBL" id="CAJVCH010246885">
    <property type="protein sequence ID" value="CAG7733318.1"/>
    <property type="molecule type" value="Genomic_DNA"/>
</dbReference>